<evidence type="ECO:0000313" key="3">
    <source>
        <dbReference type="Proteomes" id="UP001295740"/>
    </source>
</evidence>
<dbReference type="Proteomes" id="UP001295740">
    <property type="component" value="Unassembled WGS sequence"/>
</dbReference>
<dbReference type="AlphaFoldDB" id="A0AAI8VHT8"/>
<protein>
    <submittedName>
        <fullName evidence="2">Uu.00g125510.m01.CDS01</fullName>
    </submittedName>
</protein>
<dbReference type="EMBL" id="CAUWAG010000007">
    <property type="protein sequence ID" value="CAJ2505157.1"/>
    <property type="molecule type" value="Genomic_DNA"/>
</dbReference>
<proteinExistence type="predicted"/>
<comment type="caution">
    <text evidence="2">The sequence shown here is derived from an EMBL/GenBank/DDBJ whole genome shotgun (WGS) entry which is preliminary data.</text>
</comment>
<organism evidence="2 3">
    <name type="scientific">Anthostomella pinea</name>
    <dbReference type="NCBI Taxonomy" id="933095"/>
    <lineage>
        <taxon>Eukaryota</taxon>
        <taxon>Fungi</taxon>
        <taxon>Dikarya</taxon>
        <taxon>Ascomycota</taxon>
        <taxon>Pezizomycotina</taxon>
        <taxon>Sordariomycetes</taxon>
        <taxon>Xylariomycetidae</taxon>
        <taxon>Xylariales</taxon>
        <taxon>Xylariaceae</taxon>
        <taxon>Anthostomella</taxon>
    </lineage>
</organism>
<keyword evidence="3" id="KW-1185">Reference proteome</keyword>
<evidence type="ECO:0000256" key="1">
    <source>
        <dbReference type="SAM" id="MobiDB-lite"/>
    </source>
</evidence>
<gene>
    <name evidence="2" type="ORF">KHLLAP_LOCUS5625</name>
</gene>
<evidence type="ECO:0000313" key="2">
    <source>
        <dbReference type="EMBL" id="CAJ2505157.1"/>
    </source>
</evidence>
<feature type="region of interest" description="Disordered" evidence="1">
    <location>
        <begin position="105"/>
        <end position="131"/>
    </location>
</feature>
<sequence length="175" mass="20263">MRSKLGSGEMFTHVNILHLKAANETLERQPTNETHVQLFDFDRGRHNHVPLMAQAELPVDRYIREEGISTYEQCLAITLKLQEKPTFGYRLQDLYYNAIHQALRDRVEPPPGRSRRPEGGQRFRESNPDGVYATQAPGYQPEMVNSYQGFDNEVYPRYPSPMYEGMECTELLAIK</sequence>
<accession>A0AAI8VHT8</accession>
<feature type="compositionally biased region" description="Basic and acidic residues" evidence="1">
    <location>
        <begin position="115"/>
        <end position="127"/>
    </location>
</feature>
<reference evidence="2" key="1">
    <citation type="submission" date="2023-10" db="EMBL/GenBank/DDBJ databases">
        <authorList>
            <person name="Hackl T."/>
        </authorList>
    </citation>
    <scope>NUCLEOTIDE SEQUENCE</scope>
</reference>
<name>A0AAI8VHT8_9PEZI</name>